<feature type="domain" description="RsbT co-antagonist protein RsbRD N-terminal" evidence="1">
    <location>
        <begin position="16"/>
        <end position="147"/>
    </location>
</feature>
<dbReference type="EMBL" id="AUZX01010964">
    <property type="protein sequence ID" value="EQD45169.1"/>
    <property type="molecule type" value="Genomic_DNA"/>
</dbReference>
<dbReference type="AlphaFoldDB" id="T1AWU4"/>
<dbReference type="InterPro" id="IPR025751">
    <property type="entry name" value="RsbRD_N_dom"/>
</dbReference>
<proteinExistence type="predicted"/>
<protein>
    <submittedName>
        <fullName evidence="2">Transcriptional regulator, PucR family</fullName>
    </submittedName>
</protein>
<reference evidence="2" key="1">
    <citation type="submission" date="2013-08" db="EMBL/GenBank/DDBJ databases">
        <authorList>
            <person name="Mendez C."/>
            <person name="Richter M."/>
            <person name="Ferrer M."/>
            <person name="Sanchez J."/>
        </authorList>
    </citation>
    <scope>NUCLEOTIDE SEQUENCE</scope>
</reference>
<sequence>MRVLASLAQALCDRLPQISDRTVAAICEREDGYREGRLIPRTELRRSVHDSLQEYLAALTRIPEDREPSRDQAWATGRSRAELGVPLESVLRAYRLGGSVIWDALLEEARSRPIPPTDELMEAAVLVWEMTDELSAAVGQAYRHSEAGI</sequence>
<name>T1AWU4_9ZZZZ</name>
<dbReference type="Pfam" id="PF14361">
    <property type="entry name" value="RsbRD_N"/>
    <property type="match status" value="1"/>
</dbReference>
<comment type="caution">
    <text evidence="2">The sequence shown here is derived from an EMBL/GenBank/DDBJ whole genome shotgun (WGS) entry which is preliminary data.</text>
</comment>
<feature type="non-terminal residue" evidence="2">
    <location>
        <position position="149"/>
    </location>
</feature>
<accession>T1AWU4</accession>
<reference evidence="2" key="2">
    <citation type="journal article" date="2014" name="ISME J.">
        <title>Microbial stratification in low pH oxic and suboxic macroscopic growths along an acid mine drainage.</title>
        <authorList>
            <person name="Mendez-Garcia C."/>
            <person name="Mesa V."/>
            <person name="Sprenger R.R."/>
            <person name="Richter M."/>
            <person name="Diez M.S."/>
            <person name="Solano J."/>
            <person name="Bargiela R."/>
            <person name="Golyshina O.V."/>
            <person name="Manteca A."/>
            <person name="Ramos J.L."/>
            <person name="Gallego J.R."/>
            <person name="Llorente I."/>
            <person name="Martins Dos Santos V.A."/>
            <person name="Jensen O.N."/>
            <person name="Pelaez A.I."/>
            <person name="Sanchez J."/>
            <person name="Ferrer M."/>
        </authorList>
    </citation>
    <scope>NUCLEOTIDE SEQUENCE</scope>
</reference>
<evidence type="ECO:0000259" key="1">
    <source>
        <dbReference type="Pfam" id="PF14361"/>
    </source>
</evidence>
<gene>
    <name evidence="2" type="ORF">B1A_14924</name>
</gene>
<organism evidence="2">
    <name type="scientific">mine drainage metagenome</name>
    <dbReference type="NCBI Taxonomy" id="410659"/>
    <lineage>
        <taxon>unclassified sequences</taxon>
        <taxon>metagenomes</taxon>
        <taxon>ecological metagenomes</taxon>
    </lineage>
</organism>
<evidence type="ECO:0000313" key="2">
    <source>
        <dbReference type="EMBL" id="EQD45169.1"/>
    </source>
</evidence>